<dbReference type="Proteomes" id="UP001296706">
    <property type="component" value="Unassembled WGS sequence"/>
</dbReference>
<dbReference type="PANTHER" id="PTHR43662:SF3">
    <property type="entry name" value="DOMAIN PROTEIN, PUTATIVE (AFU_ORTHOLOGUE AFUA_6G11970)-RELATED"/>
    <property type="match status" value="1"/>
</dbReference>
<reference evidence="3 4" key="1">
    <citation type="submission" date="2020-04" db="EMBL/GenBank/DDBJ databases">
        <authorList>
            <person name="Klaysubun C."/>
            <person name="Duangmal K."/>
            <person name="Lipun K."/>
        </authorList>
    </citation>
    <scope>NUCLEOTIDE SEQUENCE [LARGE SCALE GENOMIC DNA]</scope>
    <source>
        <strain evidence="3 4">JCM 11839</strain>
    </source>
</reference>
<feature type="chain" id="PRO_5046876002" evidence="1">
    <location>
        <begin position="18"/>
        <end position="313"/>
    </location>
</feature>
<dbReference type="PANTHER" id="PTHR43662">
    <property type="match status" value="1"/>
</dbReference>
<proteinExistence type="predicted"/>
<dbReference type="InterPro" id="IPR018535">
    <property type="entry name" value="DUF1996"/>
</dbReference>
<keyword evidence="4" id="KW-1185">Reference proteome</keyword>
<sequence>MLVVLTLVVVAACSAPASGTGNFGAPVSDYVDISQVPVTPPPAPAQPDASTGTWRIDCGRDQQGIHNSDNLVGDPGDPGGAHHFHDYVGNVSVSARSTNQSLAAAATTCPDGDRSAYYWPVLRVPGPGGPPGLDDAADHNVGQILVPSSVLLEYRGSPVSSVVPMPEFLRATTGNAHGFTAGGVNTDHVQWSCSGARDRVARQYPRCGPGQQVVRIFDMPSCWNGRSTDSADHRMHLVFPDSTGACPNDTFPVPQLHMEISYSVPPGADYAIDSFPEEQHSPISDHGDYIEVMPDSLMAQVVSCINSGRRCGS</sequence>
<evidence type="ECO:0000259" key="2">
    <source>
        <dbReference type="Pfam" id="PF09362"/>
    </source>
</evidence>
<name>A0ABX1RTV2_9PSEU</name>
<accession>A0ABX1RTV2</accession>
<protein>
    <submittedName>
        <fullName evidence="3">DUF1996 domain-containing protein</fullName>
    </submittedName>
</protein>
<feature type="signal peptide" evidence="1">
    <location>
        <begin position="1"/>
        <end position="17"/>
    </location>
</feature>
<feature type="domain" description="DUF1996" evidence="2">
    <location>
        <begin position="75"/>
        <end position="290"/>
    </location>
</feature>
<dbReference type="Pfam" id="PF09362">
    <property type="entry name" value="DUF1996"/>
    <property type="match status" value="1"/>
</dbReference>
<keyword evidence="1" id="KW-0732">Signal</keyword>
<evidence type="ECO:0000313" key="3">
    <source>
        <dbReference type="EMBL" id="NMH82688.1"/>
    </source>
</evidence>
<evidence type="ECO:0000256" key="1">
    <source>
        <dbReference type="SAM" id="SignalP"/>
    </source>
</evidence>
<dbReference type="EMBL" id="JAAXKY010000292">
    <property type="protein sequence ID" value="NMH82688.1"/>
    <property type="molecule type" value="Genomic_DNA"/>
</dbReference>
<comment type="caution">
    <text evidence="3">The sequence shown here is derived from an EMBL/GenBank/DDBJ whole genome shotgun (WGS) entry which is preliminary data.</text>
</comment>
<organism evidence="3 4">
    <name type="scientific">Pseudonocardia xinjiangensis</name>
    <dbReference type="NCBI Taxonomy" id="75289"/>
    <lineage>
        <taxon>Bacteria</taxon>
        <taxon>Bacillati</taxon>
        <taxon>Actinomycetota</taxon>
        <taxon>Actinomycetes</taxon>
        <taxon>Pseudonocardiales</taxon>
        <taxon>Pseudonocardiaceae</taxon>
        <taxon>Pseudonocardia</taxon>
    </lineage>
</organism>
<evidence type="ECO:0000313" key="4">
    <source>
        <dbReference type="Proteomes" id="UP001296706"/>
    </source>
</evidence>
<gene>
    <name evidence="3" type="ORF">HF577_37100</name>
</gene>